<feature type="region of interest" description="Disordered" evidence="1">
    <location>
        <begin position="79"/>
        <end position="154"/>
    </location>
</feature>
<dbReference type="GeneID" id="28727398"/>
<feature type="compositionally biased region" description="Low complexity" evidence="1">
    <location>
        <begin position="113"/>
        <end position="123"/>
    </location>
</feature>
<evidence type="ECO:0000313" key="3">
    <source>
        <dbReference type="Proteomes" id="UP000037751"/>
    </source>
</evidence>
<name>A0A0M8MMT0_9BASI</name>
<dbReference type="AlphaFoldDB" id="A0A0M8MMT0"/>
<organism evidence="2 3">
    <name type="scientific">Malassezia pachydermatis</name>
    <dbReference type="NCBI Taxonomy" id="77020"/>
    <lineage>
        <taxon>Eukaryota</taxon>
        <taxon>Fungi</taxon>
        <taxon>Dikarya</taxon>
        <taxon>Basidiomycota</taxon>
        <taxon>Ustilaginomycotina</taxon>
        <taxon>Malasseziomycetes</taxon>
        <taxon>Malasseziales</taxon>
        <taxon>Malasseziaceae</taxon>
        <taxon>Malassezia</taxon>
    </lineage>
</organism>
<comment type="caution">
    <text evidence="2">The sequence shown here is derived from an EMBL/GenBank/DDBJ whole genome shotgun (WGS) entry which is preliminary data.</text>
</comment>
<gene>
    <name evidence="2" type="ORF">Malapachy_1011</name>
</gene>
<protein>
    <submittedName>
        <fullName evidence="2">Uncharacterized protein</fullName>
    </submittedName>
</protein>
<feature type="compositionally biased region" description="Pro residues" evidence="1">
    <location>
        <begin position="98"/>
        <end position="112"/>
    </location>
</feature>
<keyword evidence="3" id="KW-1185">Reference proteome</keyword>
<dbReference type="OrthoDB" id="3366517at2759"/>
<feature type="region of interest" description="Disordered" evidence="1">
    <location>
        <begin position="335"/>
        <end position="415"/>
    </location>
</feature>
<accession>A0A0M8MMT0</accession>
<proteinExistence type="predicted"/>
<feature type="region of interest" description="Disordered" evidence="1">
    <location>
        <begin position="168"/>
        <end position="196"/>
    </location>
</feature>
<dbReference type="RefSeq" id="XP_017992350.1">
    <property type="nucleotide sequence ID" value="XM_018135523.1"/>
</dbReference>
<evidence type="ECO:0000256" key="1">
    <source>
        <dbReference type="SAM" id="MobiDB-lite"/>
    </source>
</evidence>
<reference evidence="2 3" key="1">
    <citation type="submission" date="2015-07" db="EMBL/GenBank/DDBJ databases">
        <title>Draft Genome Sequence of Malassezia furfur CBS1878 and Malassezia pachydermatis CBS1879.</title>
        <authorList>
            <person name="Triana S."/>
            <person name="Ohm R."/>
            <person name="Gonzalez A."/>
            <person name="DeCock H."/>
            <person name="Restrepo S."/>
            <person name="Celis A."/>
        </authorList>
    </citation>
    <scope>NUCLEOTIDE SEQUENCE [LARGE SCALE GENOMIC DNA]</scope>
    <source>
        <strain evidence="2 3">CBS 1879</strain>
    </source>
</reference>
<dbReference type="VEuPathDB" id="FungiDB:Malapachy_1011"/>
<feature type="compositionally biased region" description="Polar residues" evidence="1">
    <location>
        <begin position="82"/>
        <end position="92"/>
    </location>
</feature>
<feature type="region of interest" description="Disordered" evidence="1">
    <location>
        <begin position="283"/>
        <end position="323"/>
    </location>
</feature>
<sequence>MAMAGTASPVAAGPTPIIEQAERLRTRLQLAAHEAGLSNRARSAGLLSESKLEEQVSEPLKRVNGPMSLYETLLGADFSPSVKRTPSTQDPLATSPPRTIPSTPPRRVPTTPPSGTVRTPSTSERLTRLASAPQMGSPHHTHPHMSDLHNHPTPDLLRREQQGVLADSYGMSPKRRRVGPAASNPPFRFPASPHRLPNGHVASSLAQGLGLTQRMTGPPQASSAPISSSGVRYGHSRIASMPEWPNDTFVPVRGHDPVSRPSANAVWSHTPGADAMVSPHRGSAYAAGRSLHQPASHLRTNPAHTRAEKRVGHQRSMSQGTAGLGTSMRFLHDRSSSITTPPAAPPSQPVTPKTMHPHMSYGEYLNMSPSPQPRSQTRPRRGMAAENVLRSPTRTPTSTSKRSMPPLWAQPSQRS</sequence>
<feature type="compositionally biased region" description="Low complexity" evidence="1">
    <location>
        <begin position="390"/>
        <end position="406"/>
    </location>
</feature>
<evidence type="ECO:0000313" key="2">
    <source>
        <dbReference type="EMBL" id="KOS14718.1"/>
    </source>
</evidence>
<dbReference type="Proteomes" id="UP000037751">
    <property type="component" value="Unassembled WGS sequence"/>
</dbReference>
<feature type="compositionally biased region" description="Basic and acidic residues" evidence="1">
    <location>
        <begin position="144"/>
        <end position="154"/>
    </location>
</feature>
<dbReference type="EMBL" id="LGAV01000003">
    <property type="protein sequence ID" value="KOS14718.1"/>
    <property type="molecule type" value="Genomic_DNA"/>
</dbReference>